<dbReference type="AlphaFoldDB" id="A0A917STT8"/>
<gene>
    <name evidence="1" type="ORF">GCM10011534_19320</name>
</gene>
<reference evidence="1" key="2">
    <citation type="submission" date="2020-09" db="EMBL/GenBank/DDBJ databases">
        <authorList>
            <person name="Sun Q."/>
            <person name="Zhou Y."/>
        </authorList>
    </citation>
    <scope>NUCLEOTIDE SEQUENCE</scope>
    <source>
        <strain evidence="1">CGMCC 1.6293</strain>
    </source>
</reference>
<name>A0A917STT8_9RHOB</name>
<dbReference type="Proteomes" id="UP000649829">
    <property type="component" value="Unassembled WGS sequence"/>
</dbReference>
<sequence length="101" mass="10701">MPNRVISSPVMSSALCEGVQFVVAGAGQRDAVAERLRPAGAIPSPGTATGRQPAKLGLDQEIGLETRMRRGHTARHLRLLCDVPKISDRNQHASPPGSDPI</sequence>
<accession>A0A917STT8</accession>
<evidence type="ECO:0000313" key="1">
    <source>
        <dbReference type="EMBL" id="GGL97464.1"/>
    </source>
</evidence>
<proteinExistence type="predicted"/>
<reference evidence="1" key="1">
    <citation type="journal article" date="2014" name="Int. J. Syst. Evol. Microbiol.">
        <title>Complete genome sequence of Corynebacterium casei LMG S-19264T (=DSM 44701T), isolated from a smear-ripened cheese.</title>
        <authorList>
            <consortium name="US DOE Joint Genome Institute (JGI-PGF)"/>
            <person name="Walter F."/>
            <person name="Albersmeier A."/>
            <person name="Kalinowski J."/>
            <person name="Ruckert C."/>
        </authorList>
    </citation>
    <scope>NUCLEOTIDE SEQUENCE</scope>
    <source>
        <strain evidence="1">CGMCC 1.6293</strain>
    </source>
</reference>
<dbReference type="EMBL" id="BMLF01000001">
    <property type="protein sequence ID" value="GGL97464.1"/>
    <property type="molecule type" value="Genomic_DNA"/>
</dbReference>
<organism evidence="1 2">
    <name type="scientific">Pseudooceanicola nanhaiensis</name>
    <dbReference type="NCBI Taxonomy" id="375761"/>
    <lineage>
        <taxon>Bacteria</taxon>
        <taxon>Pseudomonadati</taxon>
        <taxon>Pseudomonadota</taxon>
        <taxon>Alphaproteobacteria</taxon>
        <taxon>Rhodobacterales</taxon>
        <taxon>Paracoccaceae</taxon>
        <taxon>Pseudooceanicola</taxon>
    </lineage>
</organism>
<protein>
    <submittedName>
        <fullName evidence="1">Uncharacterized protein</fullName>
    </submittedName>
</protein>
<keyword evidence="2" id="KW-1185">Reference proteome</keyword>
<evidence type="ECO:0000313" key="2">
    <source>
        <dbReference type="Proteomes" id="UP000649829"/>
    </source>
</evidence>
<comment type="caution">
    <text evidence="1">The sequence shown here is derived from an EMBL/GenBank/DDBJ whole genome shotgun (WGS) entry which is preliminary data.</text>
</comment>